<evidence type="ECO:0008006" key="3">
    <source>
        <dbReference type="Google" id="ProtNLM"/>
    </source>
</evidence>
<accession>A0A919WEQ7</accession>
<dbReference type="EMBL" id="BORC01000001">
    <property type="protein sequence ID" value="GIN60535.1"/>
    <property type="molecule type" value="Genomic_DNA"/>
</dbReference>
<sequence length="194" mass="21148">MAVVGLKNLHYAKLTKDDDTGVTYGTPKKIAPAISVQMNTNSNTATLYADDGPAATDSALGVTEVTINTSDLPTAVEADLLGHTINEDGVMIENSDDATPYVAIGFSSITSDGGEMFVWLLKGKFSVPQQNHQTKGENIEYQTPTIVGQFLKRDFDGDWRYKVRSTDDGVNAAVIANWFTEVYQETDEQETDEI</sequence>
<dbReference type="AlphaFoldDB" id="A0A919WEQ7"/>
<name>A0A919WEQ7_9BACI</name>
<dbReference type="InterPro" id="IPR006724">
    <property type="entry name" value="Phage_TTP"/>
</dbReference>
<dbReference type="NCBIfam" id="TIGR01603">
    <property type="entry name" value="maj_tail_phi13"/>
    <property type="match status" value="1"/>
</dbReference>
<gene>
    <name evidence="1" type="ORF">J27TS8_05280</name>
</gene>
<organism evidence="1 2">
    <name type="scientific">Robertmurraya siralis</name>
    <dbReference type="NCBI Taxonomy" id="77777"/>
    <lineage>
        <taxon>Bacteria</taxon>
        <taxon>Bacillati</taxon>
        <taxon>Bacillota</taxon>
        <taxon>Bacilli</taxon>
        <taxon>Bacillales</taxon>
        <taxon>Bacillaceae</taxon>
        <taxon>Robertmurraya</taxon>
    </lineage>
</organism>
<dbReference type="Pfam" id="PF04630">
    <property type="entry name" value="Phage_TTP_1"/>
    <property type="match status" value="1"/>
</dbReference>
<dbReference type="InterPro" id="IPR006490">
    <property type="entry name" value="Maj_tail_phi13"/>
</dbReference>
<protein>
    <recommendedName>
        <fullName evidence="3">Phage tail protein</fullName>
    </recommendedName>
</protein>
<evidence type="ECO:0000313" key="2">
    <source>
        <dbReference type="Proteomes" id="UP000682111"/>
    </source>
</evidence>
<dbReference type="Proteomes" id="UP000682111">
    <property type="component" value="Unassembled WGS sequence"/>
</dbReference>
<reference evidence="1" key="1">
    <citation type="submission" date="2021-03" db="EMBL/GenBank/DDBJ databases">
        <title>Antimicrobial resistance genes in bacteria isolated from Japanese honey, and their potential for conferring macrolide and lincosamide resistance in the American foulbrood pathogen Paenibacillus larvae.</title>
        <authorList>
            <person name="Okamoto M."/>
            <person name="Kumagai M."/>
            <person name="Kanamori H."/>
            <person name="Takamatsu D."/>
        </authorList>
    </citation>
    <scope>NUCLEOTIDE SEQUENCE</scope>
    <source>
        <strain evidence="1">J27TS8</strain>
    </source>
</reference>
<dbReference type="RefSeq" id="WP_095306758.1">
    <property type="nucleotide sequence ID" value="NZ_BORC01000001.1"/>
</dbReference>
<keyword evidence="2" id="KW-1185">Reference proteome</keyword>
<comment type="caution">
    <text evidence="1">The sequence shown here is derived from an EMBL/GenBank/DDBJ whole genome shotgun (WGS) entry which is preliminary data.</text>
</comment>
<evidence type="ECO:0000313" key="1">
    <source>
        <dbReference type="EMBL" id="GIN60535.1"/>
    </source>
</evidence>
<proteinExistence type="predicted"/>